<dbReference type="GO" id="GO:0008270">
    <property type="term" value="F:zinc ion binding"/>
    <property type="evidence" value="ECO:0007669"/>
    <property type="project" value="UniProtKB-KW"/>
</dbReference>
<keyword evidence="5" id="KW-1185">Reference proteome</keyword>
<protein>
    <submittedName>
        <fullName evidence="4">Tripartite motif containing 59</fullName>
    </submittedName>
</protein>
<dbReference type="PANTHER" id="PTHR25462">
    <property type="entry name" value="BONUS, ISOFORM C-RELATED"/>
    <property type="match status" value="1"/>
</dbReference>
<dbReference type="InterPro" id="IPR000315">
    <property type="entry name" value="Znf_B-box"/>
</dbReference>
<dbReference type="SMART" id="SM00336">
    <property type="entry name" value="BBOX"/>
    <property type="match status" value="1"/>
</dbReference>
<dbReference type="Pfam" id="PF00643">
    <property type="entry name" value="zf-B_box"/>
    <property type="match status" value="1"/>
</dbReference>
<evidence type="ECO:0000313" key="5">
    <source>
        <dbReference type="Proteomes" id="UP000694395"/>
    </source>
</evidence>
<dbReference type="Gene3D" id="3.30.160.60">
    <property type="entry name" value="Classic Zinc Finger"/>
    <property type="match status" value="1"/>
</dbReference>
<feature type="domain" description="B box-type" evidence="3">
    <location>
        <begin position="64"/>
        <end position="105"/>
    </location>
</feature>
<proteinExistence type="predicted"/>
<dbReference type="GeneTree" id="ENSGT00940000165917"/>
<dbReference type="GO" id="GO:0061630">
    <property type="term" value="F:ubiquitin protein ligase activity"/>
    <property type="evidence" value="ECO:0007669"/>
    <property type="project" value="TreeGrafter"/>
</dbReference>
<dbReference type="AlphaFoldDB" id="A0A8C7UIF2"/>
<evidence type="ECO:0000256" key="1">
    <source>
        <dbReference type="ARBA" id="ARBA00022771"/>
    </source>
</evidence>
<reference evidence="4" key="3">
    <citation type="submission" date="2025-09" db="UniProtKB">
        <authorList>
            <consortium name="Ensembl"/>
        </authorList>
    </citation>
    <scope>IDENTIFICATION</scope>
</reference>
<evidence type="ECO:0000256" key="2">
    <source>
        <dbReference type="ARBA" id="ARBA00022833"/>
    </source>
</evidence>
<keyword evidence="1" id="KW-0863">Zinc-finger</keyword>
<evidence type="ECO:0000259" key="3">
    <source>
        <dbReference type="SMART" id="SM00336"/>
    </source>
</evidence>
<keyword evidence="1" id="KW-0479">Metal-binding</keyword>
<evidence type="ECO:0000313" key="4">
    <source>
        <dbReference type="Ensembl" id="ENSOMYP00000095115.2"/>
    </source>
</evidence>
<keyword evidence="2" id="KW-0862">Zinc</keyword>
<dbReference type="PANTHER" id="PTHR25462:SF229">
    <property type="entry name" value="TRANSCRIPTION INTERMEDIARY FACTOR 1-BETA"/>
    <property type="match status" value="1"/>
</dbReference>
<dbReference type="InterPro" id="IPR047153">
    <property type="entry name" value="TRIM45/56/19-like"/>
</dbReference>
<dbReference type="SUPFAM" id="SSF57845">
    <property type="entry name" value="B-box zinc-binding domain"/>
    <property type="match status" value="1"/>
</dbReference>
<accession>A0A8C7UIF2</accession>
<dbReference type="Proteomes" id="UP000694395">
    <property type="component" value="Chromosome 24"/>
</dbReference>
<reference evidence="4" key="1">
    <citation type="submission" date="2020-07" db="EMBL/GenBank/DDBJ databases">
        <title>A long reads based de novo assembly of the rainbow trout Arlee double haploid line genome.</title>
        <authorList>
            <person name="Gao G."/>
            <person name="Palti Y."/>
        </authorList>
    </citation>
    <scope>NUCLEOTIDE SEQUENCE [LARGE SCALE GENOMIC DNA]</scope>
</reference>
<name>A0A8C7UIF2_ONCMY</name>
<organism evidence="4 5">
    <name type="scientific">Oncorhynchus mykiss</name>
    <name type="common">Rainbow trout</name>
    <name type="synonym">Salmo gairdneri</name>
    <dbReference type="NCBI Taxonomy" id="8022"/>
    <lineage>
        <taxon>Eukaryota</taxon>
        <taxon>Metazoa</taxon>
        <taxon>Chordata</taxon>
        <taxon>Craniata</taxon>
        <taxon>Vertebrata</taxon>
        <taxon>Euteleostomi</taxon>
        <taxon>Actinopterygii</taxon>
        <taxon>Neopterygii</taxon>
        <taxon>Teleostei</taxon>
        <taxon>Protacanthopterygii</taxon>
        <taxon>Salmoniformes</taxon>
        <taxon>Salmonidae</taxon>
        <taxon>Salmoninae</taxon>
        <taxon>Oncorhynchus</taxon>
    </lineage>
</organism>
<dbReference type="Ensembl" id="ENSOMYT00000103378.2">
    <property type="protein sequence ID" value="ENSOMYP00000095115.2"/>
    <property type="gene ID" value="ENSOMYG00000043378.2"/>
</dbReference>
<sequence length="277" mass="30726">CLDNILQVSAIYSIWRPLRLPLKYPNCHSVVELPPTGVDALPQNVSLHAIIEKETICLIQGQPPKAPSCPAHHRQPLNICVQDRQLICGICLTVGQHQGHPIDNLQAAFIRERQAPAHLLARLSDHRRAEVCELGEQDKASCEGLVRQAVEQYFQGLELVLARKKDFHGGLGHRKRGGVSAPYGQMPSSCHIRRCRTLRIWGPVHPGGWAHDLLLQLQLAVWVNPVGGASLGFSLLSKLSKLVHGLSSELTLLFLSSHSHWVRTLPLNCLTWVKCFG</sequence>
<reference evidence="4" key="2">
    <citation type="submission" date="2025-08" db="UniProtKB">
        <authorList>
            <consortium name="Ensembl"/>
        </authorList>
    </citation>
    <scope>IDENTIFICATION</scope>
</reference>
<dbReference type="GO" id="GO:0006513">
    <property type="term" value="P:protein monoubiquitination"/>
    <property type="evidence" value="ECO:0007669"/>
    <property type="project" value="TreeGrafter"/>
</dbReference>